<dbReference type="AlphaFoldDB" id="A0A7J6WRL1"/>
<reference evidence="2 3" key="1">
    <citation type="submission" date="2020-06" db="EMBL/GenBank/DDBJ databases">
        <title>Transcriptomic and genomic resources for Thalictrum thalictroides and T. hernandezii: Facilitating candidate gene discovery in an emerging model plant lineage.</title>
        <authorList>
            <person name="Arias T."/>
            <person name="Riano-Pachon D.M."/>
            <person name="Di Stilio V.S."/>
        </authorList>
    </citation>
    <scope>NUCLEOTIDE SEQUENCE [LARGE SCALE GENOMIC DNA]</scope>
    <source>
        <strain evidence="3">cv. WT478/WT964</strain>
        <tissue evidence="2">Leaves</tissue>
    </source>
</reference>
<sequence length="412" mass="47026">MPESPIHYSQASNSPPIPIEIVSEEEMALIEYALLAVKRSYFPSPIRISKSLSLSSSSSFNVNNVRSIESISIHSKRRLSTCSQDVKVGDIEDLGDSVNSQKRIRKLDSLLHRFRKKRALSVTDVVGSEWCQKQMEFVLLRGKPKATEAMKAGTERHAKLESEVVQKINIRVKEIEDSWALKLMTFIVGANQLLFEGLTRELPLIGYLEGVWMVGVIDEIRLPINESVQSPFLVENKTRSRDTLPAEAQKRNSKLQLMCYKYMWDNIVTSNFPASRFYTFFGLNSYYILSQEVQDLAAASGFPANTLDDVVMYYRNTCAALSPAHNELLIRYEFQGDHSLLGEEKFTYDSAWLMSQLRCSLEFWLGEQEASYVSQDERWKCRFCKFASICPNSYTESETKQAETELDTVSKT</sequence>
<protein>
    <submittedName>
        <fullName evidence="2">Exonuclease v protein</fullName>
    </submittedName>
</protein>
<keyword evidence="3" id="KW-1185">Reference proteome</keyword>
<keyword evidence="2" id="KW-0378">Hydrolase</keyword>
<gene>
    <name evidence="2" type="ORF">FRX31_010403</name>
</gene>
<comment type="caution">
    <text evidence="2">The sequence shown here is derived from an EMBL/GenBank/DDBJ whole genome shotgun (WGS) entry which is preliminary data.</text>
</comment>
<dbReference type="Proteomes" id="UP000554482">
    <property type="component" value="Unassembled WGS sequence"/>
</dbReference>
<dbReference type="EMBL" id="JABWDY010011191">
    <property type="protein sequence ID" value="KAF5200014.1"/>
    <property type="molecule type" value="Genomic_DNA"/>
</dbReference>
<dbReference type="InterPro" id="IPR011604">
    <property type="entry name" value="PDDEXK-like_dom_sf"/>
</dbReference>
<dbReference type="InterPro" id="IPR019190">
    <property type="entry name" value="EXOV"/>
</dbReference>
<evidence type="ECO:0000256" key="1">
    <source>
        <dbReference type="ARBA" id="ARBA00009797"/>
    </source>
</evidence>
<keyword evidence="2" id="KW-0269">Exonuclease</keyword>
<dbReference type="OrthoDB" id="354769at2759"/>
<evidence type="ECO:0000313" key="3">
    <source>
        <dbReference type="Proteomes" id="UP000554482"/>
    </source>
</evidence>
<dbReference type="GO" id="GO:0036297">
    <property type="term" value="P:interstrand cross-link repair"/>
    <property type="evidence" value="ECO:0007669"/>
    <property type="project" value="TreeGrafter"/>
</dbReference>
<organism evidence="2 3">
    <name type="scientific">Thalictrum thalictroides</name>
    <name type="common">Rue-anemone</name>
    <name type="synonym">Anemone thalictroides</name>
    <dbReference type="NCBI Taxonomy" id="46969"/>
    <lineage>
        <taxon>Eukaryota</taxon>
        <taxon>Viridiplantae</taxon>
        <taxon>Streptophyta</taxon>
        <taxon>Embryophyta</taxon>
        <taxon>Tracheophyta</taxon>
        <taxon>Spermatophyta</taxon>
        <taxon>Magnoliopsida</taxon>
        <taxon>Ranunculales</taxon>
        <taxon>Ranunculaceae</taxon>
        <taxon>Thalictroideae</taxon>
        <taxon>Thalictrum</taxon>
    </lineage>
</organism>
<evidence type="ECO:0000313" key="2">
    <source>
        <dbReference type="EMBL" id="KAF5200014.1"/>
    </source>
</evidence>
<comment type="similarity">
    <text evidence="1">Belongs to the EXO5 family.</text>
</comment>
<keyword evidence="2" id="KW-0540">Nuclease</keyword>
<accession>A0A7J6WRL1</accession>
<dbReference type="Gene3D" id="3.90.320.10">
    <property type="match status" value="1"/>
</dbReference>
<dbReference type="Pfam" id="PF09810">
    <property type="entry name" value="Exo5"/>
    <property type="match status" value="3"/>
</dbReference>
<name>A0A7J6WRL1_THATH</name>
<dbReference type="GO" id="GO:0005634">
    <property type="term" value="C:nucleus"/>
    <property type="evidence" value="ECO:0007669"/>
    <property type="project" value="TreeGrafter"/>
</dbReference>
<dbReference type="PANTHER" id="PTHR14464">
    <property type="entry name" value="EXONUCLEASE V"/>
    <property type="match status" value="1"/>
</dbReference>
<dbReference type="PANTHER" id="PTHR14464:SF4">
    <property type="entry name" value="EXONUCLEASE V"/>
    <property type="match status" value="1"/>
</dbReference>
<proteinExistence type="inferred from homology"/>
<dbReference type="GO" id="GO:0045145">
    <property type="term" value="F:single-stranded DNA 5'-3' DNA exonuclease activity"/>
    <property type="evidence" value="ECO:0007669"/>
    <property type="project" value="InterPro"/>
</dbReference>